<dbReference type="EMBL" id="FMXQ01000003">
    <property type="protein sequence ID" value="SDB22192.1"/>
    <property type="molecule type" value="Genomic_DNA"/>
</dbReference>
<dbReference type="InterPro" id="IPR050312">
    <property type="entry name" value="IolE/XylAMocC-like"/>
</dbReference>
<dbReference type="AlphaFoldDB" id="A0A1G6BNG1"/>
<gene>
    <name evidence="2" type="ORF">SAMN02982931_01662</name>
</gene>
<sequence>MQIGIFAKTFPGADPSEVLKAVAGAGFAATQYNMACSGLPSLPDAIDSGTAEAVRSAAVSSGVAIAALSGTFNIIHPDPAIRADGIRRLGVLAPAARIMGTRLVTLCTGSRDPDDQWRAHPDNDTPEAWRDLLASMEAALVVADAHDIDLGIEPELANVVSSADRARRLIDEIGSERIKIVFDAANLFERAAPAEQRDTVSRALDRLADRIVIAHAKDRNAAGGFAVAGQGVLDYRHYVSELRRVGFDGALIAHGLVAGDAPGVAAFLDQTLEAGEPQ</sequence>
<dbReference type="InterPro" id="IPR013022">
    <property type="entry name" value="Xyl_isomerase-like_TIM-brl"/>
</dbReference>
<dbReference type="PANTHER" id="PTHR12110:SF21">
    <property type="entry name" value="XYLOSE ISOMERASE-LIKE TIM BARREL DOMAIN-CONTAINING PROTEIN"/>
    <property type="match status" value="1"/>
</dbReference>
<dbReference type="RefSeq" id="WP_090875947.1">
    <property type="nucleotide sequence ID" value="NZ_FMXQ01000003.1"/>
</dbReference>
<keyword evidence="3" id="KW-1185">Reference proteome</keyword>
<dbReference type="Proteomes" id="UP000199071">
    <property type="component" value="Unassembled WGS sequence"/>
</dbReference>
<evidence type="ECO:0000259" key="1">
    <source>
        <dbReference type="Pfam" id="PF01261"/>
    </source>
</evidence>
<evidence type="ECO:0000313" key="3">
    <source>
        <dbReference type="Proteomes" id="UP000199071"/>
    </source>
</evidence>
<protein>
    <submittedName>
        <fullName evidence="2">Sugar phosphate isomerase/epimerase</fullName>
    </submittedName>
</protein>
<dbReference type="PANTHER" id="PTHR12110">
    <property type="entry name" value="HYDROXYPYRUVATE ISOMERASE"/>
    <property type="match status" value="1"/>
</dbReference>
<dbReference type="Gene3D" id="3.20.20.150">
    <property type="entry name" value="Divalent-metal-dependent TIM barrel enzymes"/>
    <property type="match status" value="1"/>
</dbReference>
<evidence type="ECO:0000313" key="2">
    <source>
        <dbReference type="EMBL" id="SDB22192.1"/>
    </source>
</evidence>
<proteinExistence type="predicted"/>
<feature type="domain" description="Xylose isomerase-like TIM barrel" evidence="1">
    <location>
        <begin position="20"/>
        <end position="252"/>
    </location>
</feature>
<reference evidence="2 3" key="1">
    <citation type="submission" date="2016-10" db="EMBL/GenBank/DDBJ databases">
        <authorList>
            <person name="de Groot N.N."/>
        </authorList>
    </citation>
    <scope>NUCLEOTIDE SEQUENCE [LARGE SCALE GENOMIC DNA]</scope>
    <source>
        <strain evidence="2 3">ATCC 35022</strain>
    </source>
</reference>
<dbReference type="STRING" id="665467.SAMN02982931_01662"/>
<organism evidence="2 3">
    <name type="scientific">Bauldia litoralis</name>
    <dbReference type="NCBI Taxonomy" id="665467"/>
    <lineage>
        <taxon>Bacteria</taxon>
        <taxon>Pseudomonadati</taxon>
        <taxon>Pseudomonadota</taxon>
        <taxon>Alphaproteobacteria</taxon>
        <taxon>Hyphomicrobiales</taxon>
        <taxon>Kaistiaceae</taxon>
        <taxon>Bauldia</taxon>
    </lineage>
</organism>
<dbReference type="SUPFAM" id="SSF51658">
    <property type="entry name" value="Xylose isomerase-like"/>
    <property type="match status" value="1"/>
</dbReference>
<dbReference type="OrthoDB" id="6629724at2"/>
<accession>A0A1G6BNG1</accession>
<name>A0A1G6BNG1_9HYPH</name>
<keyword evidence="2" id="KW-0413">Isomerase</keyword>
<dbReference type="Pfam" id="PF01261">
    <property type="entry name" value="AP_endonuc_2"/>
    <property type="match status" value="1"/>
</dbReference>
<dbReference type="GO" id="GO:0016853">
    <property type="term" value="F:isomerase activity"/>
    <property type="evidence" value="ECO:0007669"/>
    <property type="project" value="UniProtKB-KW"/>
</dbReference>
<dbReference type="InterPro" id="IPR036237">
    <property type="entry name" value="Xyl_isomerase-like_sf"/>
</dbReference>